<sequence>MAVPNTQTEQASSAQTPLIILDSHQQEELNDTQLNHSLHRLETFIRIFGFCQYSALSITLSWLVFLLLGLALPLSIIELSYCSNCEKYQIKNFELEILVSEFLVAAISLLFISHNLRKYGVRKFLFVDRHHGHMIQFREEYIQKINGFFRLLVVWLLPCFLLKTVRDVIRMVYAHNDSWWQSVASLFASLVSWTYSTTIFLSGSALFNLVCNLQIIHFENYGKLLERDLDVSMYIEEHIRLKHNLSKISHRFRIYLVLELLVVTASQFVALLETTGNPDIINFINGGDFAVSSIVELVGLIICLHSAAKISYRSLSLAAISSRWHALVTCNPNDVSQRGISSNGGNLEAAIPAGSLPINYSESDLESIDYFPVPTNTQMASYISMYHKRQAFASLHQCIYKTQQLASEFFYLAHSSVFTKTKNHHTYFMAAPHKILYNGNGSVLMVVYKVTQDLQAEGASLGIAKGTGLMTFQCILILTQIMLQNYGKLDKGPTKQSLDILPRHIFREANNIADGLAKRGVMQGSSLVKHAQHPTFVNNPAI</sequence>
<feature type="transmembrane region" description="Helical" evidence="1">
    <location>
        <begin position="186"/>
        <end position="210"/>
    </location>
</feature>
<dbReference type="EMBL" id="JAZDWU010000007">
    <property type="protein sequence ID" value="KAK9995495.1"/>
    <property type="molecule type" value="Genomic_DNA"/>
</dbReference>
<keyword evidence="3" id="KW-1185">Reference proteome</keyword>
<dbReference type="PANTHER" id="PTHR31963:SF28">
    <property type="entry name" value="GUSTATORY RECEPTOR"/>
    <property type="match status" value="1"/>
</dbReference>
<dbReference type="Proteomes" id="UP001459277">
    <property type="component" value="Unassembled WGS sequence"/>
</dbReference>
<evidence type="ECO:0000313" key="2">
    <source>
        <dbReference type="EMBL" id="KAK9995495.1"/>
    </source>
</evidence>
<dbReference type="Pfam" id="PF12056">
    <property type="entry name" value="DUF3537"/>
    <property type="match status" value="1"/>
</dbReference>
<gene>
    <name evidence="2" type="ORF">SO802_020181</name>
</gene>
<keyword evidence="1" id="KW-1133">Transmembrane helix</keyword>
<reference evidence="2 3" key="1">
    <citation type="submission" date="2024-01" db="EMBL/GenBank/DDBJ databases">
        <title>A telomere-to-telomere, gap-free genome of sweet tea (Lithocarpus litseifolius).</title>
        <authorList>
            <person name="Zhou J."/>
        </authorList>
    </citation>
    <scope>NUCLEOTIDE SEQUENCE [LARGE SCALE GENOMIC DNA]</scope>
    <source>
        <strain evidence="2">Zhou-2022a</strain>
        <tissue evidence="2">Leaf</tissue>
    </source>
</reference>
<proteinExistence type="predicted"/>
<organism evidence="2 3">
    <name type="scientific">Lithocarpus litseifolius</name>
    <dbReference type="NCBI Taxonomy" id="425828"/>
    <lineage>
        <taxon>Eukaryota</taxon>
        <taxon>Viridiplantae</taxon>
        <taxon>Streptophyta</taxon>
        <taxon>Embryophyta</taxon>
        <taxon>Tracheophyta</taxon>
        <taxon>Spermatophyta</taxon>
        <taxon>Magnoliopsida</taxon>
        <taxon>eudicotyledons</taxon>
        <taxon>Gunneridae</taxon>
        <taxon>Pentapetalae</taxon>
        <taxon>rosids</taxon>
        <taxon>fabids</taxon>
        <taxon>Fagales</taxon>
        <taxon>Fagaceae</taxon>
        <taxon>Lithocarpus</taxon>
    </lineage>
</organism>
<dbReference type="AlphaFoldDB" id="A0AAW2CB31"/>
<feature type="transmembrane region" description="Helical" evidence="1">
    <location>
        <begin position="97"/>
        <end position="116"/>
    </location>
</feature>
<evidence type="ECO:0000256" key="1">
    <source>
        <dbReference type="SAM" id="Phobius"/>
    </source>
</evidence>
<comment type="caution">
    <text evidence="2">The sequence shown here is derived from an EMBL/GenBank/DDBJ whole genome shotgun (WGS) entry which is preliminary data.</text>
</comment>
<evidence type="ECO:0000313" key="3">
    <source>
        <dbReference type="Proteomes" id="UP001459277"/>
    </source>
</evidence>
<feature type="transmembrane region" description="Helical" evidence="1">
    <location>
        <begin position="148"/>
        <end position="166"/>
    </location>
</feature>
<keyword evidence="1" id="KW-0812">Transmembrane</keyword>
<dbReference type="InterPro" id="IPR021924">
    <property type="entry name" value="DUF3537"/>
</dbReference>
<protein>
    <recommendedName>
        <fullName evidence="4">Gustatory receptor</fullName>
    </recommendedName>
</protein>
<feature type="transmembrane region" description="Helical" evidence="1">
    <location>
        <begin position="289"/>
        <end position="308"/>
    </location>
</feature>
<name>A0AAW2CB31_9ROSI</name>
<dbReference type="PANTHER" id="PTHR31963">
    <property type="entry name" value="RAS GUANINE NUCLEOTIDE EXCHANGE FACTOR K"/>
    <property type="match status" value="1"/>
</dbReference>
<feature type="transmembrane region" description="Helical" evidence="1">
    <location>
        <begin position="55"/>
        <end position="77"/>
    </location>
</feature>
<accession>A0AAW2CB31</accession>
<feature type="transmembrane region" description="Helical" evidence="1">
    <location>
        <begin position="252"/>
        <end position="269"/>
    </location>
</feature>
<evidence type="ECO:0008006" key="4">
    <source>
        <dbReference type="Google" id="ProtNLM"/>
    </source>
</evidence>
<keyword evidence="1" id="KW-0472">Membrane</keyword>